<evidence type="ECO:0000256" key="1">
    <source>
        <dbReference type="PROSITE-ProRule" id="PRU01076"/>
    </source>
</evidence>
<dbReference type="Proteomes" id="UP001108027">
    <property type="component" value="Unassembled WGS sequence"/>
</dbReference>
<name>A0A9Q3YP49_9GAMM</name>
<evidence type="ECO:0000256" key="2">
    <source>
        <dbReference type="SAM" id="MobiDB-lite"/>
    </source>
</evidence>
<dbReference type="SUPFAM" id="SSF89447">
    <property type="entry name" value="AbrB/MazE/MraZ-like"/>
    <property type="match status" value="1"/>
</dbReference>
<keyword evidence="1 4" id="KW-0238">DNA-binding</keyword>
<dbReference type="InterPro" id="IPR007159">
    <property type="entry name" value="SpoVT-AbrB_dom"/>
</dbReference>
<dbReference type="InterPro" id="IPR037914">
    <property type="entry name" value="SpoVT-AbrB_sf"/>
</dbReference>
<organism evidence="4 5">
    <name type="scientific">Alloalcanivorax marinus</name>
    <dbReference type="NCBI Taxonomy" id="1177169"/>
    <lineage>
        <taxon>Bacteria</taxon>
        <taxon>Pseudomonadati</taxon>
        <taxon>Pseudomonadota</taxon>
        <taxon>Gammaproteobacteria</taxon>
        <taxon>Oceanospirillales</taxon>
        <taxon>Alcanivoracaceae</taxon>
        <taxon>Alloalcanivorax</taxon>
    </lineage>
</organism>
<dbReference type="AlphaFoldDB" id="A0A9Q3YP49"/>
<evidence type="ECO:0000259" key="3">
    <source>
        <dbReference type="PROSITE" id="PS51740"/>
    </source>
</evidence>
<dbReference type="GO" id="GO:0003677">
    <property type="term" value="F:DNA binding"/>
    <property type="evidence" value="ECO:0007669"/>
    <property type="project" value="UniProtKB-UniRule"/>
</dbReference>
<gene>
    <name evidence="4" type="ORF">LL252_18345</name>
</gene>
<comment type="caution">
    <text evidence="4">The sequence shown here is derived from an EMBL/GenBank/DDBJ whole genome shotgun (WGS) entry which is preliminary data.</text>
</comment>
<feature type="region of interest" description="Disordered" evidence="2">
    <location>
        <begin position="63"/>
        <end position="87"/>
    </location>
</feature>
<evidence type="ECO:0000313" key="4">
    <source>
        <dbReference type="EMBL" id="MCC4310529.1"/>
    </source>
</evidence>
<proteinExistence type="predicted"/>
<protein>
    <submittedName>
        <fullName evidence="4">AbrB/MazE/SpoVT family DNA-binding domain-containing protein</fullName>
    </submittedName>
</protein>
<dbReference type="EMBL" id="JAJGNA010000043">
    <property type="protein sequence ID" value="MCC4310529.1"/>
    <property type="molecule type" value="Genomic_DNA"/>
</dbReference>
<feature type="compositionally biased region" description="Basic and acidic residues" evidence="2">
    <location>
        <begin position="68"/>
        <end position="87"/>
    </location>
</feature>
<sequence length="87" mass="9792">MTDTAKVFMSGRSQAVRLPAEYRFTEKEVFIRRDPVTGDIVLSTRPESWAGFLEVQALTDVPDDFLGPDEREAPDAHRDPLEGIDRG</sequence>
<accession>A0A9Q3YP49</accession>
<keyword evidence="5" id="KW-1185">Reference proteome</keyword>
<dbReference type="Gene3D" id="2.10.260.10">
    <property type="match status" value="1"/>
</dbReference>
<dbReference type="RefSeq" id="WP_228235237.1">
    <property type="nucleotide sequence ID" value="NZ_ARXL01000249.1"/>
</dbReference>
<dbReference type="PROSITE" id="PS51740">
    <property type="entry name" value="SPOVT_ABRB"/>
    <property type="match status" value="1"/>
</dbReference>
<evidence type="ECO:0000313" key="5">
    <source>
        <dbReference type="Proteomes" id="UP001108027"/>
    </source>
</evidence>
<reference evidence="4" key="1">
    <citation type="submission" date="2021-10" db="EMBL/GenBank/DDBJ databases">
        <title>The diversity and Nitrogen Metabolism of Culturable Nitrate-Utilizing Bacteria Within the Oxygen Minimum Zone of the Changjiang (Yangtze River)Estuary.</title>
        <authorList>
            <person name="Zhang D."/>
            <person name="Zheng J."/>
            <person name="Liu S."/>
            <person name="He W."/>
        </authorList>
    </citation>
    <scope>NUCLEOTIDE SEQUENCE</scope>
    <source>
        <strain evidence="4">FXH-223</strain>
    </source>
</reference>
<feature type="domain" description="SpoVT-AbrB" evidence="3">
    <location>
        <begin position="5"/>
        <end position="47"/>
    </location>
</feature>